<name>A0A0E9VUC1_ANGAN</name>
<evidence type="ECO:0000313" key="1">
    <source>
        <dbReference type="EMBL" id="JAH80853.1"/>
    </source>
</evidence>
<accession>A0A0E9VUC1</accession>
<dbReference type="EMBL" id="GBXM01027724">
    <property type="protein sequence ID" value="JAH80853.1"/>
    <property type="molecule type" value="Transcribed_RNA"/>
</dbReference>
<dbReference type="AlphaFoldDB" id="A0A0E9VUC1"/>
<protein>
    <submittedName>
        <fullName evidence="1">Uncharacterized protein</fullName>
    </submittedName>
</protein>
<proteinExistence type="predicted"/>
<reference evidence="1" key="2">
    <citation type="journal article" date="2015" name="Fish Shellfish Immunol.">
        <title>Early steps in the European eel (Anguilla anguilla)-Vibrio vulnificus interaction in the gills: Role of the RtxA13 toxin.</title>
        <authorList>
            <person name="Callol A."/>
            <person name="Pajuelo D."/>
            <person name="Ebbesson L."/>
            <person name="Teles M."/>
            <person name="MacKenzie S."/>
            <person name="Amaro C."/>
        </authorList>
    </citation>
    <scope>NUCLEOTIDE SEQUENCE</scope>
</reference>
<reference evidence="1" key="1">
    <citation type="submission" date="2014-11" db="EMBL/GenBank/DDBJ databases">
        <authorList>
            <person name="Amaro Gonzalez C."/>
        </authorList>
    </citation>
    <scope>NUCLEOTIDE SEQUENCE</scope>
</reference>
<sequence length="27" mass="3099">MFTALILSACLKTLHNQVIQKLKEQKV</sequence>
<organism evidence="1">
    <name type="scientific">Anguilla anguilla</name>
    <name type="common">European freshwater eel</name>
    <name type="synonym">Muraena anguilla</name>
    <dbReference type="NCBI Taxonomy" id="7936"/>
    <lineage>
        <taxon>Eukaryota</taxon>
        <taxon>Metazoa</taxon>
        <taxon>Chordata</taxon>
        <taxon>Craniata</taxon>
        <taxon>Vertebrata</taxon>
        <taxon>Euteleostomi</taxon>
        <taxon>Actinopterygii</taxon>
        <taxon>Neopterygii</taxon>
        <taxon>Teleostei</taxon>
        <taxon>Anguilliformes</taxon>
        <taxon>Anguillidae</taxon>
        <taxon>Anguilla</taxon>
    </lineage>
</organism>